<dbReference type="EMBL" id="SGPJ01000535">
    <property type="protein sequence ID" value="THG93939.1"/>
    <property type="molecule type" value="Genomic_DNA"/>
</dbReference>
<protein>
    <submittedName>
        <fullName evidence="2">Uncharacterized protein</fullName>
    </submittedName>
</protein>
<evidence type="ECO:0000313" key="3">
    <source>
        <dbReference type="Proteomes" id="UP000309038"/>
    </source>
</evidence>
<evidence type="ECO:0000256" key="1">
    <source>
        <dbReference type="SAM" id="MobiDB-lite"/>
    </source>
</evidence>
<organism evidence="2 3">
    <name type="scientific">Hermanssonia centrifuga</name>
    <dbReference type="NCBI Taxonomy" id="98765"/>
    <lineage>
        <taxon>Eukaryota</taxon>
        <taxon>Fungi</taxon>
        <taxon>Dikarya</taxon>
        <taxon>Basidiomycota</taxon>
        <taxon>Agaricomycotina</taxon>
        <taxon>Agaricomycetes</taxon>
        <taxon>Polyporales</taxon>
        <taxon>Meruliaceae</taxon>
        <taxon>Hermanssonia</taxon>
    </lineage>
</organism>
<keyword evidence="3" id="KW-1185">Reference proteome</keyword>
<feature type="region of interest" description="Disordered" evidence="1">
    <location>
        <begin position="1"/>
        <end position="32"/>
    </location>
</feature>
<dbReference type="AlphaFoldDB" id="A0A4S4KCC0"/>
<accession>A0A4S4KCC0</accession>
<comment type="caution">
    <text evidence="2">The sequence shown here is derived from an EMBL/GenBank/DDBJ whole genome shotgun (WGS) entry which is preliminary data.</text>
</comment>
<dbReference type="Proteomes" id="UP000309038">
    <property type="component" value="Unassembled WGS sequence"/>
</dbReference>
<reference evidence="2 3" key="1">
    <citation type="submission" date="2019-02" db="EMBL/GenBank/DDBJ databases">
        <title>Genome sequencing of the rare red list fungi Phlebia centrifuga.</title>
        <authorList>
            <person name="Buettner E."/>
            <person name="Kellner H."/>
        </authorList>
    </citation>
    <scope>NUCLEOTIDE SEQUENCE [LARGE SCALE GENOMIC DNA]</scope>
    <source>
        <strain evidence="2 3">DSM 108282</strain>
    </source>
</reference>
<sequence length="155" mass="17300">MRPVEKAGLLPTKRRTSEQVRADNEEKEHRKAADLAAKAAAKNAKVSRIAELEEQMAVNDADEQLLTRTFAVFDLNGAYEDGRQPKCTGVVVTNAHKKKQKSAIREAVSAGNMDANIVVINGRTKDWEPPLIRHRYYTNKTNTQTLVRGARMCVP</sequence>
<name>A0A4S4KCC0_9APHY</name>
<evidence type="ECO:0000313" key="2">
    <source>
        <dbReference type="EMBL" id="THG93939.1"/>
    </source>
</evidence>
<gene>
    <name evidence="2" type="ORF">EW026_g7422</name>
</gene>
<feature type="compositionally biased region" description="Basic and acidic residues" evidence="1">
    <location>
        <begin position="15"/>
        <end position="32"/>
    </location>
</feature>
<proteinExistence type="predicted"/>